<keyword evidence="4 6" id="KW-0067">ATP-binding</keyword>
<dbReference type="Pfam" id="PF00005">
    <property type="entry name" value="ABC_tran"/>
    <property type="match status" value="1"/>
</dbReference>
<protein>
    <submittedName>
        <fullName evidence="6">ABC transporter ATP-binding protein</fullName>
    </submittedName>
</protein>
<dbReference type="InterPro" id="IPR046342">
    <property type="entry name" value="CBS_dom_sf"/>
</dbReference>
<dbReference type="InterPro" id="IPR003593">
    <property type="entry name" value="AAA+_ATPase"/>
</dbReference>
<feature type="domain" description="ABC transporter" evidence="5">
    <location>
        <begin position="2"/>
        <end position="237"/>
    </location>
</feature>
<dbReference type="PROSITE" id="PS00211">
    <property type="entry name" value="ABC_TRANSPORTER_1"/>
    <property type="match status" value="1"/>
</dbReference>
<dbReference type="InterPro" id="IPR003439">
    <property type="entry name" value="ABC_transporter-like_ATP-bd"/>
</dbReference>
<evidence type="ECO:0000313" key="6">
    <source>
        <dbReference type="EMBL" id="MFC3038857.1"/>
    </source>
</evidence>
<keyword evidence="2" id="KW-0813">Transport</keyword>
<dbReference type="GO" id="GO:0005524">
    <property type="term" value="F:ATP binding"/>
    <property type="evidence" value="ECO:0007669"/>
    <property type="project" value="UniProtKB-KW"/>
</dbReference>
<proteinExistence type="inferred from homology"/>
<evidence type="ECO:0000256" key="1">
    <source>
        <dbReference type="ARBA" id="ARBA00005417"/>
    </source>
</evidence>
<dbReference type="SUPFAM" id="SSF52540">
    <property type="entry name" value="P-loop containing nucleoside triphosphate hydrolases"/>
    <property type="match status" value="1"/>
</dbReference>
<evidence type="ECO:0000256" key="2">
    <source>
        <dbReference type="ARBA" id="ARBA00022448"/>
    </source>
</evidence>
<dbReference type="Gene3D" id="3.40.50.300">
    <property type="entry name" value="P-loop containing nucleotide triphosphate hydrolases"/>
    <property type="match status" value="1"/>
</dbReference>
<dbReference type="InterPro" id="IPR017871">
    <property type="entry name" value="ABC_transporter-like_CS"/>
</dbReference>
<dbReference type="RefSeq" id="WP_390267138.1">
    <property type="nucleotide sequence ID" value="NZ_JBHRSA010000004.1"/>
</dbReference>
<sequence length="356" mass="40212">MIEFRNIWKTYTDGTEAVKNFSLTIRKGEIVTLIGPSGCGKTTSLKMINRLIEPTAGSIYIDNQDIKTFNIDELRWNIGYVLQEIALFPHLTIAENISVVPEMMKWKRKKVKKRCEDLLDMVGLEPSTYMDRMPHELSGGQQQRVGVVRALAADPDIILMDEPFSALDPISREQLQEDIRRLQKEIEKTIVFVTHDMDEALAIGDQVCLMKEGEIVQYDQPQQLIVSPKNQFVKDFIGEKKSPWHTAVDVIAQPADERVITETFFDNGAIPHQGLYAVCDKSGLYLGAVQDGEPTAVTTLDNHLPLIRAADMVLDNKQEFFPVLKQDKLVGILSHDQILSFLKDEELQKNGGLTSE</sequence>
<dbReference type="SMART" id="SM00382">
    <property type="entry name" value="AAA"/>
    <property type="match status" value="1"/>
</dbReference>
<organism evidence="6 7">
    <name type="scientific">Virgibacillus xinjiangensis</name>
    <dbReference type="NCBI Taxonomy" id="393090"/>
    <lineage>
        <taxon>Bacteria</taxon>
        <taxon>Bacillati</taxon>
        <taxon>Bacillota</taxon>
        <taxon>Bacilli</taxon>
        <taxon>Bacillales</taxon>
        <taxon>Bacillaceae</taxon>
        <taxon>Virgibacillus</taxon>
    </lineage>
</organism>
<dbReference type="InterPro" id="IPR027417">
    <property type="entry name" value="P-loop_NTPase"/>
</dbReference>
<accession>A0ABV7CR12</accession>
<keyword evidence="3" id="KW-0547">Nucleotide-binding</keyword>
<dbReference type="EMBL" id="JBHRSA010000004">
    <property type="protein sequence ID" value="MFC3038857.1"/>
    <property type="molecule type" value="Genomic_DNA"/>
</dbReference>
<evidence type="ECO:0000259" key="5">
    <source>
        <dbReference type="PROSITE" id="PS50893"/>
    </source>
</evidence>
<dbReference type="PROSITE" id="PS50893">
    <property type="entry name" value="ABC_TRANSPORTER_2"/>
    <property type="match status" value="1"/>
</dbReference>
<name>A0ABV7CR12_9BACI</name>
<dbReference type="PANTHER" id="PTHR43117">
    <property type="entry name" value="OSMOPROTECTANT IMPORT ATP-BINDING PROTEIN OSMV"/>
    <property type="match status" value="1"/>
</dbReference>
<comment type="caution">
    <text evidence="6">The sequence shown here is derived from an EMBL/GenBank/DDBJ whole genome shotgun (WGS) entry which is preliminary data.</text>
</comment>
<keyword evidence="7" id="KW-1185">Reference proteome</keyword>
<evidence type="ECO:0000313" key="7">
    <source>
        <dbReference type="Proteomes" id="UP001595279"/>
    </source>
</evidence>
<reference evidence="7" key="1">
    <citation type="journal article" date="2019" name="Int. J. Syst. Evol. Microbiol.">
        <title>The Global Catalogue of Microorganisms (GCM) 10K type strain sequencing project: providing services to taxonomists for standard genome sequencing and annotation.</title>
        <authorList>
            <consortium name="The Broad Institute Genomics Platform"/>
            <consortium name="The Broad Institute Genome Sequencing Center for Infectious Disease"/>
            <person name="Wu L."/>
            <person name="Ma J."/>
        </authorList>
    </citation>
    <scope>NUCLEOTIDE SEQUENCE [LARGE SCALE GENOMIC DNA]</scope>
    <source>
        <strain evidence="7">KCTC 13128</strain>
    </source>
</reference>
<evidence type="ECO:0000256" key="4">
    <source>
        <dbReference type="ARBA" id="ARBA00022840"/>
    </source>
</evidence>
<evidence type="ECO:0000256" key="3">
    <source>
        <dbReference type="ARBA" id="ARBA00022741"/>
    </source>
</evidence>
<dbReference type="PANTHER" id="PTHR43117:SF4">
    <property type="entry name" value="OSMOPROTECTANT IMPORT ATP-BINDING PROTEIN OSMV"/>
    <property type="match status" value="1"/>
</dbReference>
<dbReference type="Proteomes" id="UP001595279">
    <property type="component" value="Unassembled WGS sequence"/>
</dbReference>
<comment type="similarity">
    <text evidence="1">Belongs to the ABC transporter superfamily.</text>
</comment>
<dbReference type="SUPFAM" id="SSF54631">
    <property type="entry name" value="CBS-domain pair"/>
    <property type="match status" value="1"/>
</dbReference>
<gene>
    <name evidence="6" type="ORF">ACFOGI_01150</name>
</gene>